<organism evidence="2 3">
    <name type="scientific">Roseibium algae</name>
    <dbReference type="NCBI Taxonomy" id="3123038"/>
    <lineage>
        <taxon>Bacteria</taxon>
        <taxon>Pseudomonadati</taxon>
        <taxon>Pseudomonadota</taxon>
        <taxon>Alphaproteobacteria</taxon>
        <taxon>Hyphomicrobiales</taxon>
        <taxon>Stappiaceae</taxon>
        <taxon>Roseibium</taxon>
    </lineage>
</organism>
<dbReference type="Gene3D" id="1.10.10.10">
    <property type="entry name" value="Winged helix-like DNA-binding domain superfamily/Winged helix DNA-binding domain"/>
    <property type="match status" value="1"/>
</dbReference>
<dbReference type="RefSeq" id="WP_340276954.1">
    <property type="nucleotide sequence ID" value="NZ_JBAKIA010000019.1"/>
</dbReference>
<accession>A0ABU8TQI3</accession>
<name>A0ABU8TQI3_9HYPH</name>
<evidence type="ECO:0000256" key="1">
    <source>
        <dbReference type="SAM" id="MobiDB-lite"/>
    </source>
</evidence>
<proteinExistence type="predicted"/>
<dbReference type="Pfam" id="PF13730">
    <property type="entry name" value="HTH_36"/>
    <property type="match status" value="1"/>
</dbReference>
<evidence type="ECO:0000313" key="2">
    <source>
        <dbReference type="EMBL" id="MEJ8476426.1"/>
    </source>
</evidence>
<protein>
    <submittedName>
        <fullName evidence="2">Helix-turn-helix domain-containing protein</fullName>
    </submittedName>
</protein>
<dbReference type="InterPro" id="IPR036388">
    <property type="entry name" value="WH-like_DNA-bd_sf"/>
</dbReference>
<dbReference type="Proteomes" id="UP001385499">
    <property type="component" value="Unassembled WGS sequence"/>
</dbReference>
<feature type="compositionally biased region" description="Polar residues" evidence="1">
    <location>
        <begin position="250"/>
        <end position="259"/>
    </location>
</feature>
<feature type="region of interest" description="Disordered" evidence="1">
    <location>
        <begin position="236"/>
        <end position="313"/>
    </location>
</feature>
<comment type="caution">
    <text evidence="2">The sequence shown here is derived from an EMBL/GenBank/DDBJ whole genome shotgun (WGS) entry which is preliminary data.</text>
</comment>
<feature type="compositionally biased region" description="Basic and acidic residues" evidence="1">
    <location>
        <begin position="286"/>
        <end position="295"/>
    </location>
</feature>
<gene>
    <name evidence="2" type="ORF">V6575_20235</name>
</gene>
<dbReference type="EMBL" id="JBAKIA010000019">
    <property type="protein sequence ID" value="MEJ8476426.1"/>
    <property type="molecule type" value="Genomic_DNA"/>
</dbReference>
<reference evidence="2 3" key="1">
    <citation type="submission" date="2024-02" db="EMBL/GenBank/DDBJ databases">
        <title>Roseibium algae sp. nov., isolated from marine alga (Grateloupia sp.), showing potential in myo-inositol conversion.</title>
        <authorList>
            <person name="Wang Y."/>
        </authorList>
    </citation>
    <scope>NUCLEOTIDE SEQUENCE [LARGE SCALE GENOMIC DNA]</scope>
    <source>
        <strain evidence="2 3">H3510</strain>
    </source>
</reference>
<evidence type="ECO:0000313" key="3">
    <source>
        <dbReference type="Proteomes" id="UP001385499"/>
    </source>
</evidence>
<keyword evidence="3" id="KW-1185">Reference proteome</keyword>
<sequence length="313" mass="34619">MSLDATLWAWKVRGLSAKEKLILLSIADRASEDHTCWPSIRRLCDDCGMSRSSVIRAIASLCERGLLAKKDRFDNGKQVSSIYHLVGVKDRHLDQSGPQLQGCHPDTGRGVTLIRGECHPDTGGVSPRHTEPTIEPLIEPRKRKPSVSQKGSRLSADWIPSQKNIDDALTKGLSDNEVRHEAEQFRDFWISKPGAGGCKLDWDATWRNWCGNAIKRRPASRSSNARHPMAIAIDKLKGRVGNPDGREDPFSQNPFSAPGQTLELEAARRGHPDLPQLSRPQASNMDGREAGERLPRPRLRQSGSVHNGSGDDV</sequence>